<dbReference type="Gene3D" id="3.40.50.720">
    <property type="entry name" value="NAD(P)-binding Rossmann-like Domain"/>
    <property type="match status" value="1"/>
</dbReference>
<dbReference type="PANTHER" id="PTHR43639:SF1">
    <property type="entry name" value="SHORT-CHAIN DEHYDROGENASE_REDUCTASE FAMILY PROTEIN"/>
    <property type="match status" value="1"/>
</dbReference>
<protein>
    <submittedName>
        <fullName evidence="3">Glucose 1-dehydrogenase 2</fullName>
        <ecNumber evidence="3">1.1.1.47</ecNumber>
    </submittedName>
</protein>
<organism evidence="3 4">
    <name type="scientific">Devosia equisanguinis</name>
    <dbReference type="NCBI Taxonomy" id="2490941"/>
    <lineage>
        <taxon>Bacteria</taxon>
        <taxon>Pseudomonadati</taxon>
        <taxon>Pseudomonadota</taxon>
        <taxon>Alphaproteobacteria</taxon>
        <taxon>Hyphomicrobiales</taxon>
        <taxon>Devosiaceae</taxon>
        <taxon>Devosia</taxon>
    </lineage>
</organism>
<dbReference type="Proteomes" id="UP000268844">
    <property type="component" value="Unassembled WGS sequence"/>
</dbReference>
<gene>
    <name evidence="3" type="primary">ycdF_1</name>
    <name evidence="3" type="ORF">DEVEQU_00172</name>
</gene>
<dbReference type="EC" id="1.1.1.47" evidence="3"/>
<accession>A0A3S4C997</accession>
<dbReference type="NCBIfam" id="NF005559">
    <property type="entry name" value="PRK07231.1"/>
    <property type="match status" value="1"/>
</dbReference>
<dbReference type="PRINTS" id="PR00080">
    <property type="entry name" value="SDRFAMILY"/>
</dbReference>
<keyword evidence="4" id="KW-1185">Reference proteome</keyword>
<dbReference type="InterPro" id="IPR002347">
    <property type="entry name" value="SDR_fam"/>
</dbReference>
<dbReference type="FunFam" id="3.40.50.720:FF:000084">
    <property type="entry name" value="Short-chain dehydrogenase reductase"/>
    <property type="match status" value="1"/>
</dbReference>
<dbReference type="AlphaFoldDB" id="A0A3S4C997"/>
<dbReference type="Pfam" id="PF13561">
    <property type="entry name" value="adh_short_C2"/>
    <property type="match status" value="1"/>
</dbReference>
<dbReference type="OrthoDB" id="9803333at2"/>
<evidence type="ECO:0000256" key="2">
    <source>
        <dbReference type="ARBA" id="ARBA00023002"/>
    </source>
</evidence>
<sequence>MDRRTVCITGSTHGIGLGIARAFAADDYRVILNSHIRDDHAELAIGELSALTDVHFVQTDLAGPGAAERLVDEAYAHWGRLDTLVNNAGTFLDAPFGQLTEDIFERTFALNVRAYLFASQAFANRVAEGQAGASIICVGSTNSMAAERDSVAYDTSKGAVLMLVKSLAVTLASRGIRVNGLGPGLVRTPLTAAALGSEDLRKSLARQIPLGRIAEPEDIGGAAVFLASDEARYITGQMLFIDGGILANQLSWGAEP</sequence>
<dbReference type="CDD" id="cd05233">
    <property type="entry name" value="SDR_c"/>
    <property type="match status" value="1"/>
</dbReference>
<dbReference type="SUPFAM" id="SSF51735">
    <property type="entry name" value="NAD(P)-binding Rossmann-fold domains"/>
    <property type="match status" value="1"/>
</dbReference>
<evidence type="ECO:0000313" key="4">
    <source>
        <dbReference type="Proteomes" id="UP000268844"/>
    </source>
</evidence>
<name>A0A3S4C997_9HYPH</name>
<dbReference type="InterPro" id="IPR036291">
    <property type="entry name" value="NAD(P)-bd_dom_sf"/>
</dbReference>
<dbReference type="RefSeq" id="WP_126148661.1">
    <property type="nucleotide sequence ID" value="NZ_JBHTMH010000002.1"/>
</dbReference>
<dbReference type="PANTHER" id="PTHR43639">
    <property type="entry name" value="OXIDOREDUCTASE, SHORT-CHAIN DEHYDROGENASE/REDUCTASE FAMILY (AFU_ORTHOLOGUE AFUA_5G02870)"/>
    <property type="match status" value="1"/>
</dbReference>
<dbReference type="EMBL" id="UZWD01000004">
    <property type="protein sequence ID" value="VDS03052.1"/>
    <property type="molecule type" value="Genomic_DNA"/>
</dbReference>
<evidence type="ECO:0000256" key="1">
    <source>
        <dbReference type="ARBA" id="ARBA00006484"/>
    </source>
</evidence>
<reference evidence="3 4" key="1">
    <citation type="submission" date="2018-12" db="EMBL/GenBank/DDBJ databases">
        <authorList>
            <person name="Criscuolo A."/>
        </authorList>
    </citation>
    <scope>NUCLEOTIDE SEQUENCE [LARGE SCALE GENOMIC DNA]</scope>
    <source>
        <strain evidence="3">ACIP1116281</strain>
    </source>
</reference>
<dbReference type="GO" id="GO:0047936">
    <property type="term" value="F:glucose 1-dehydrogenase [NAD(P)+] activity"/>
    <property type="evidence" value="ECO:0007669"/>
    <property type="project" value="UniProtKB-EC"/>
</dbReference>
<proteinExistence type="inferred from homology"/>
<comment type="similarity">
    <text evidence="1">Belongs to the short-chain dehydrogenases/reductases (SDR) family.</text>
</comment>
<dbReference type="PRINTS" id="PR00081">
    <property type="entry name" value="GDHRDH"/>
</dbReference>
<evidence type="ECO:0000313" key="3">
    <source>
        <dbReference type="EMBL" id="VDS03052.1"/>
    </source>
</evidence>
<keyword evidence="2 3" id="KW-0560">Oxidoreductase</keyword>